<accession>A0A8S3SV97</accession>
<protein>
    <recommendedName>
        <fullName evidence="3">Integrase catalytic domain-containing protein</fullName>
    </recommendedName>
</protein>
<dbReference type="InterPro" id="IPR036397">
    <property type="entry name" value="RNaseH_sf"/>
</dbReference>
<dbReference type="OrthoDB" id="10047206at2759"/>
<organism evidence="1 2">
    <name type="scientific">Mytilus edulis</name>
    <name type="common">Blue mussel</name>
    <dbReference type="NCBI Taxonomy" id="6550"/>
    <lineage>
        <taxon>Eukaryota</taxon>
        <taxon>Metazoa</taxon>
        <taxon>Spiralia</taxon>
        <taxon>Lophotrochozoa</taxon>
        <taxon>Mollusca</taxon>
        <taxon>Bivalvia</taxon>
        <taxon>Autobranchia</taxon>
        <taxon>Pteriomorphia</taxon>
        <taxon>Mytilida</taxon>
        <taxon>Mytiloidea</taxon>
        <taxon>Mytilidae</taxon>
        <taxon>Mytilinae</taxon>
        <taxon>Mytilus</taxon>
    </lineage>
</organism>
<sequence>MKKKRAPMAIVETSSPMERLATDILGELPETENGNRYILVVTDYYTKWTESFPMPNMEASTVVKIIVEEVISRFRIVQEHQRDWDKYIPFVMMAYRASEHDTTGQTPNRLMFDKSGDLTYKVDCGIRGTPQIIHMDRIKLKHKQVLRGEMYEGIDNPQVTEPRELDVLDNNMDTVIDQDDRIGKKKKVVAVKNETSLDCRIRSGVNFSLCIDIVELCFEIVNKSCGTHVD</sequence>
<dbReference type="InterPro" id="IPR012337">
    <property type="entry name" value="RNaseH-like_sf"/>
</dbReference>
<dbReference type="EMBL" id="CAJPWZ010001713">
    <property type="protein sequence ID" value="CAG2221977.1"/>
    <property type="molecule type" value="Genomic_DNA"/>
</dbReference>
<reference evidence="1" key="1">
    <citation type="submission" date="2021-03" db="EMBL/GenBank/DDBJ databases">
        <authorList>
            <person name="Bekaert M."/>
        </authorList>
    </citation>
    <scope>NUCLEOTIDE SEQUENCE</scope>
</reference>
<keyword evidence="2" id="KW-1185">Reference proteome</keyword>
<dbReference type="AlphaFoldDB" id="A0A8S3SV97"/>
<evidence type="ECO:0000313" key="1">
    <source>
        <dbReference type="EMBL" id="CAG2221977.1"/>
    </source>
</evidence>
<dbReference type="InterPro" id="IPR052160">
    <property type="entry name" value="Gypsy_RT_Integrase-like"/>
</dbReference>
<dbReference type="SUPFAM" id="SSF53098">
    <property type="entry name" value="Ribonuclease H-like"/>
    <property type="match status" value="1"/>
</dbReference>
<gene>
    <name evidence="1" type="ORF">MEDL_35348</name>
</gene>
<comment type="caution">
    <text evidence="1">The sequence shown here is derived from an EMBL/GenBank/DDBJ whole genome shotgun (WGS) entry which is preliminary data.</text>
</comment>
<dbReference type="PANTHER" id="PTHR47266">
    <property type="entry name" value="ENDONUCLEASE-RELATED"/>
    <property type="match status" value="1"/>
</dbReference>
<dbReference type="Gene3D" id="3.30.420.10">
    <property type="entry name" value="Ribonuclease H-like superfamily/Ribonuclease H"/>
    <property type="match status" value="2"/>
</dbReference>
<evidence type="ECO:0008006" key="3">
    <source>
        <dbReference type="Google" id="ProtNLM"/>
    </source>
</evidence>
<dbReference type="GO" id="GO:0003676">
    <property type="term" value="F:nucleic acid binding"/>
    <property type="evidence" value="ECO:0007669"/>
    <property type="project" value="InterPro"/>
</dbReference>
<evidence type="ECO:0000313" key="2">
    <source>
        <dbReference type="Proteomes" id="UP000683360"/>
    </source>
</evidence>
<proteinExistence type="predicted"/>
<dbReference type="Proteomes" id="UP000683360">
    <property type="component" value="Unassembled WGS sequence"/>
</dbReference>
<name>A0A8S3SV97_MYTED</name>